<evidence type="ECO:0000313" key="2">
    <source>
        <dbReference type="Proteomes" id="UP000827092"/>
    </source>
</evidence>
<sequence length="70" mass="7423">MQEQKPQQSEIALLMARTANPSGVGEVPSSPVEGKPGVIVEMQLSCRSSSVIRIIVVPFVACGNESRANI</sequence>
<gene>
    <name evidence="1" type="ORF">JTE90_022508</name>
</gene>
<comment type="caution">
    <text evidence="1">The sequence shown here is derived from an EMBL/GenBank/DDBJ whole genome shotgun (WGS) entry which is preliminary data.</text>
</comment>
<accession>A0AAV6V1P0</accession>
<proteinExistence type="predicted"/>
<reference evidence="1 2" key="1">
    <citation type="journal article" date="2022" name="Nat. Ecol. Evol.">
        <title>A masculinizing supergene underlies an exaggerated male reproductive morph in a spider.</title>
        <authorList>
            <person name="Hendrickx F."/>
            <person name="De Corte Z."/>
            <person name="Sonet G."/>
            <person name="Van Belleghem S.M."/>
            <person name="Kostlbacher S."/>
            <person name="Vangestel C."/>
        </authorList>
    </citation>
    <scope>NUCLEOTIDE SEQUENCE [LARGE SCALE GENOMIC DNA]</scope>
    <source>
        <strain evidence="1">W744_W776</strain>
    </source>
</reference>
<dbReference type="AlphaFoldDB" id="A0AAV6V1P0"/>
<keyword evidence="2" id="KW-1185">Reference proteome</keyword>
<dbReference type="EMBL" id="JAFNEN010000207">
    <property type="protein sequence ID" value="KAG8189695.1"/>
    <property type="molecule type" value="Genomic_DNA"/>
</dbReference>
<organism evidence="1 2">
    <name type="scientific">Oedothorax gibbosus</name>
    <dbReference type="NCBI Taxonomy" id="931172"/>
    <lineage>
        <taxon>Eukaryota</taxon>
        <taxon>Metazoa</taxon>
        <taxon>Ecdysozoa</taxon>
        <taxon>Arthropoda</taxon>
        <taxon>Chelicerata</taxon>
        <taxon>Arachnida</taxon>
        <taxon>Araneae</taxon>
        <taxon>Araneomorphae</taxon>
        <taxon>Entelegynae</taxon>
        <taxon>Araneoidea</taxon>
        <taxon>Linyphiidae</taxon>
        <taxon>Erigoninae</taxon>
        <taxon>Oedothorax</taxon>
    </lineage>
</organism>
<evidence type="ECO:0000313" key="1">
    <source>
        <dbReference type="EMBL" id="KAG8189695.1"/>
    </source>
</evidence>
<dbReference type="Proteomes" id="UP000827092">
    <property type="component" value="Unassembled WGS sequence"/>
</dbReference>
<name>A0AAV6V1P0_9ARAC</name>
<protein>
    <submittedName>
        <fullName evidence="1">Uncharacterized protein</fullName>
    </submittedName>
</protein>